<protein>
    <submittedName>
        <fullName evidence="1">Uncharacterized protein</fullName>
    </submittedName>
</protein>
<keyword evidence="2" id="KW-1185">Reference proteome</keyword>
<sequence>MIGGFDEQESRLGELSSSSILDFNPLFTLQCLKFRDTGLEKSVTNAVKRVAKLYRQSQRSAVCASPLGEFIAYGSGLIFLQMAKEHFYTGDLKSNGSKNANSAIAGNKWTSVYTRAREFGYAIYGVVAASESGF</sequence>
<proteinExistence type="predicted"/>
<name>A0A232EYD6_9HYME</name>
<dbReference type="AlphaFoldDB" id="A0A232EYD6"/>
<organism evidence="1 2">
    <name type="scientific">Trichomalopsis sarcophagae</name>
    <dbReference type="NCBI Taxonomy" id="543379"/>
    <lineage>
        <taxon>Eukaryota</taxon>
        <taxon>Metazoa</taxon>
        <taxon>Ecdysozoa</taxon>
        <taxon>Arthropoda</taxon>
        <taxon>Hexapoda</taxon>
        <taxon>Insecta</taxon>
        <taxon>Pterygota</taxon>
        <taxon>Neoptera</taxon>
        <taxon>Endopterygota</taxon>
        <taxon>Hymenoptera</taxon>
        <taxon>Apocrita</taxon>
        <taxon>Proctotrupomorpha</taxon>
        <taxon>Chalcidoidea</taxon>
        <taxon>Pteromalidae</taxon>
        <taxon>Pteromalinae</taxon>
        <taxon>Trichomalopsis</taxon>
    </lineage>
</organism>
<evidence type="ECO:0000313" key="1">
    <source>
        <dbReference type="EMBL" id="OXU23371.1"/>
    </source>
</evidence>
<dbReference type="Proteomes" id="UP000215335">
    <property type="component" value="Unassembled WGS sequence"/>
</dbReference>
<dbReference type="EMBL" id="NNAY01001633">
    <property type="protein sequence ID" value="OXU23371.1"/>
    <property type="molecule type" value="Genomic_DNA"/>
</dbReference>
<gene>
    <name evidence="1" type="ORF">TSAR_005465</name>
</gene>
<reference evidence="1 2" key="1">
    <citation type="journal article" date="2017" name="Curr. Biol.">
        <title>The Evolution of Venom by Co-option of Single-Copy Genes.</title>
        <authorList>
            <person name="Martinson E.O."/>
            <person name="Mrinalini"/>
            <person name="Kelkar Y.D."/>
            <person name="Chang C.H."/>
            <person name="Werren J.H."/>
        </authorList>
    </citation>
    <scope>NUCLEOTIDE SEQUENCE [LARGE SCALE GENOMIC DNA]</scope>
    <source>
        <strain evidence="1 2">Alberta</strain>
        <tissue evidence="1">Whole body</tissue>
    </source>
</reference>
<evidence type="ECO:0000313" key="2">
    <source>
        <dbReference type="Proteomes" id="UP000215335"/>
    </source>
</evidence>
<accession>A0A232EYD6</accession>
<comment type="caution">
    <text evidence="1">The sequence shown here is derived from an EMBL/GenBank/DDBJ whole genome shotgun (WGS) entry which is preliminary data.</text>
</comment>